<evidence type="ECO:0000313" key="9">
    <source>
        <dbReference type="Proteomes" id="UP000266506"/>
    </source>
</evidence>
<comment type="caution">
    <text evidence="8">The sequence shown here is derived from an EMBL/GenBank/DDBJ whole genome shotgun (WGS) entry which is preliminary data.</text>
</comment>
<organism evidence="8 9">
    <name type="scientific">Anaeroplasma bactoclasticum</name>
    <dbReference type="NCBI Taxonomy" id="2088"/>
    <lineage>
        <taxon>Bacteria</taxon>
        <taxon>Bacillati</taxon>
        <taxon>Mycoplasmatota</taxon>
        <taxon>Mollicutes</taxon>
        <taxon>Anaeroplasmatales</taxon>
        <taxon>Anaeroplasmataceae</taxon>
        <taxon>Anaeroplasma</taxon>
    </lineage>
</organism>
<dbReference type="InterPro" id="IPR003740">
    <property type="entry name" value="YitT"/>
</dbReference>
<evidence type="ECO:0000256" key="2">
    <source>
        <dbReference type="ARBA" id="ARBA00022475"/>
    </source>
</evidence>
<feature type="domain" description="DUF2179" evidence="7">
    <location>
        <begin position="256"/>
        <end position="310"/>
    </location>
</feature>
<dbReference type="OrthoDB" id="386142at2"/>
<dbReference type="Proteomes" id="UP000266506">
    <property type="component" value="Unassembled WGS sequence"/>
</dbReference>
<dbReference type="PIRSF" id="PIRSF006483">
    <property type="entry name" value="Membrane_protein_YitT"/>
    <property type="match status" value="1"/>
</dbReference>
<dbReference type="AlphaFoldDB" id="A0A397RV05"/>
<dbReference type="Gene3D" id="3.30.70.120">
    <property type="match status" value="1"/>
</dbReference>
<evidence type="ECO:0000256" key="5">
    <source>
        <dbReference type="ARBA" id="ARBA00023136"/>
    </source>
</evidence>
<sequence length="318" mass="35975">MNNEKKEALEEIKVIEKKNKSNYKKWLMQYAWITFGVILTTIGYYFFFSPAKIVAGGVSGISIIFEPVWHNIEWFKDSYFIYGLEAICLILGLVFIGKEFFIKTVYASLLFPTLVFLLELVVEKEVIYYSISEGNRSLMCMALGAILTGAGVGVALRHDGSTGGIDVVQKIISKYAKIPLSQTMYFTDWVIVVLAGLSFNPFAYNIEFVVFGSVAVIIEAYIIDYIALSIKPRRTVYVVSDNPQDIKNLIYTELDRGVTFSPVQGAYTNKERTMVICTMDKNEAYRIVGMISKVDPKAFTFVTSCKEVRGEYDKRGLF</sequence>
<dbReference type="EMBL" id="QXEV01000004">
    <property type="protein sequence ID" value="RIA78023.1"/>
    <property type="molecule type" value="Genomic_DNA"/>
</dbReference>
<name>A0A397RV05_9MOLU</name>
<dbReference type="GO" id="GO:0005886">
    <property type="term" value="C:plasma membrane"/>
    <property type="evidence" value="ECO:0007669"/>
    <property type="project" value="UniProtKB-SubCell"/>
</dbReference>
<feature type="transmembrane region" description="Helical" evidence="6">
    <location>
        <begin position="27"/>
        <end position="47"/>
    </location>
</feature>
<accession>A0A397RV05</accession>
<dbReference type="InParanoid" id="A0A397RV05"/>
<evidence type="ECO:0000256" key="6">
    <source>
        <dbReference type="SAM" id="Phobius"/>
    </source>
</evidence>
<dbReference type="CDD" id="cd16380">
    <property type="entry name" value="YitT_C"/>
    <property type="match status" value="1"/>
</dbReference>
<evidence type="ECO:0000256" key="1">
    <source>
        <dbReference type="ARBA" id="ARBA00004651"/>
    </source>
</evidence>
<evidence type="ECO:0000256" key="4">
    <source>
        <dbReference type="ARBA" id="ARBA00022989"/>
    </source>
</evidence>
<keyword evidence="9" id="KW-1185">Reference proteome</keyword>
<feature type="transmembrane region" description="Helical" evidence="6">
    <location>
        <begin position="208"/>
        <end position="228"/>
    </location>
</feature>
<evidence type="ECO:0000256" key="3">
    <source>
        <dbReference type="ARBA" id="ARBA00022692"/>
    </source>
</evidence>
<keyword evidence="3 6" id="KW-0812">Transmembrane</keyword>
<keyword evidence="2" id="KW-1003">Cell membrane</keyword>
<protein>
    <submittedName>
        <fullName evidence="8">Uncharacterized membrane-anchored protein YitT (DUF2179 family)</fullName>
    </submittedName>
</protein>
<feature type="transmembrane region" description="Helical" evidence="6">
    <location>
        <begin position="134"/>
        <end position="156"/>
    </location>
</feature>
<dbReference type="InterPro" id="IPR051461">
    <property type="entry name" value="UPF0750_membrane"/>
</dbReference>
<keyword evidence="5 6" id="KW-0472">Membrane</keyword>
<dbReference type="InterPro" id="IPR015867">
    <property type="entry name" value="N-reg_PII/ATP_PRibTrfase_C"/>
</dbReference>
<gene>
    <name evidence="8" type="ORF">EI71_00600</name>
</gene>
<dbReference type="PANTHER" id="PTHR33545:SF5">
    <property type="entry name" value="UPF0750 MEMBRANE PROTEIN YITT"/>
    <property type="match status" value="1"/>
</dbReference>
<reference evidence="8 9" key="1">
    <citation type="submission" date="2018-08" db="EMBL/GenBank/DDBJ databases">
        <title>Genomic Encyclopedia of Archaeal and Bacterial Type Strains, Phase II (KMG-II): from individual species to whole genera.</title>
        <authorList>
            <person name="Goeker M."/>
        </authorList>
    </citation>
    <scope>NUCLEOTIDE SEQUENCE [LARGE SCALE GENOMIC DNA]</scope>
    <source>
        <strain evidence="8 9">ATCC 27112</strain>
    </source>
</reference>
<dbReference type="Pfam" id="PF10035">
    <property type="entry name" value="DUF2179"/>
    <property type="match status" value="1"/>
</dbReference>
<evidence type="ECO:0000259" key="7">
    <source>
        <dbReference type="Pfam" id="PF10035"/>
    </source>
</evidence>
<dbReference type="RefSeq" id="WP_119015768.1">
    <property type="nucleotide sequence ID" value="NZ_QXEV01000004.1"/>
</dbReference>
<comment type="subcellular location">
    <subcellularLocation>
        <location evidence="1">Cell membrane</location>
        <topology evidence="1">Multi-pass membrane protein</topology>
    </subcellularLocation>
</comment>
<feature type="transmembrane region" description="Helical" evidence="6">
    <location>
        <begin position="79"/>
        <end position="97"/>
    </location>
</feature>
<feature type="transmembrane region" description="Helical" evidence="6">
    <location>
        <begin position="104"/>
        <end position="122"/>
    </location>
</feature>
<dbReference type="Pfam" id="PF02588">
    <property type="entry name" value="YitT_membrane"/>
    <property type="match status" value="1"/>
</dbReference>
<dbReference type="PANTHER" id="PTHR33545">
    <property type="entry name" value="UPF0750 MEMBRANE PROTEIN YITT-RELATED"/>
    <property type="match status" value="1"/>
</dbReference>
<evidence type="ECO:0000313" key="8">
    <source>
        <dbReference type="EMBL" id="RIA78023.1"/>
    </source>
</evidence>
<dbReference type="InterPro" id="IPR019264">
    <property type="entry name" value="DUF2179"/>
</dbReference>
<proteinExistence type="predicted"/>
<keyword evidence="4 6" id="KW-1133">Transmembrane helix</keyword>
<dbReference type="FunCoup" id="A0A397RV05">
    <property type="interactions" value="10"/>
</dbReference>